<evidence type="ECO:0000313" key="1">
    <source>
        <dbReference type="EMBL" id="KRL78123.1"/>
    </source>
</evidence>
<gene>
    <name evidence="1" type="ORF">FC36_GL001173</name>
</gene>
<dbReference type="EMBL" id="AZFH01000157">
    <property type="protein sequence ID" value="KRL78123.1"/>
    <property type="molecule type" value="Genomic_DNA"/>
</dbReference>
<protein>
    <submittedName>
        <fullName evidence="1">Uncharacterized protein</fullName>
    </submittedName>
</protein>
<dbReference type="PATRIC" id="fig|1423740.3.peg.1263"/>
<evidence type="ECO:0000313" key="2">
    <source>
        <dbReference type="Proteomes" id="UP000051048"/>
    </source>
</evidence>
<proteinExistence type="predicted"/>
<sequence length="93" mass="10757">MEIEKFNAIAAKPEEIYQLGNIISSEESYFYVIQLYNGNYALLNLETNSVVNSSYVEKSEFKTSKELAKAYYTPCDHVIKAKLMIEENFKEVK</sequence>
<reference evidence="1 2" key="1">
    <citation type="journal article" date="2015" name="Genome Announc.">
        <title>Expanding the biotechnology potential of lactobacilli through comparative genomics of 213 strains and associated genera.</title>
        <authorList>
            <person name="Sun Z."/>
            <person name="Harris H.M."/>
            <person name="McCann A."/>
            <person name="Guo C."/>
            <person name="Argimon S."/>
            <person name="Zhang W."/>
            <person name="Yang X."/>
            <person name="Jeffery I.B."/>
            <person name="Cooney J.C."/>
            <person name="Kagawa T.F."/>
            <person name="Liu W."/>
            <person name="Song Y."/>
            <person name="Salvetti E."/>
            <person name="Wrobel A."/>
            <person name="Rasinkangas P."/>
            <person name="Parkhill J."/>
            <person name="Rea M.C."/>
            <person name="O'Sullivan O."/>
            <person name="Ritari J."/>
            <person name="Douillard F.P."/>
            <person name="Paul Ross R."/>
            <person name="Yang R."/>
            <person name="Briner A.E."/>
            <person name="Felis G.E."/>
            <person name="de Vos W.M."/>
            <person name="Barrangou R."/>
            <person name="Klaenhammer T.R."/>
            <person name="Caufield P.W."/>
            <person name="Cui Y."/>
            <person name="Zhang H."/>
            <person name="O'Toole P.W."/>
        </authorList>
    </citation>
    <scope>NUCLEOTIDE SEQUENCE [LARGE SCALE GENOMIC DNA]</scope>
    <source>
        <strain evidence="1 2">DSM 15833</strain>
    </source>
</reference>
<comment type="caution">
    <text evidence="1">The sequence shown here is derived from an EMBL/GenBank/DDBJ whole genome shotgun (WGS) entry which is preliminary data.</text>
</comment>
<organism evidence="1 2">
    <name type="scientific">Ligilactobacillus equi DSM 15833 = JCM 10991</name>
    <dbReference type="NCBI Taxonomy" id="1423740"/>
    <lineage>
        <taxon>Bacteria</taxon>
        <taxon>Bacillati</taxon>
        <taxon>Bacillota</taxon>
        <taxon>Bacilli</taxon>
        <taxon>Lactobacillales</taxon>
        <taxon>Lactobacillaceae</taxon>
        <taxon>Ligilactobacillus</taxon>
    </lineage>
</organism>
<dbReference type="STRING" id="1423740.FC36_GL001173"/>
<dbReference type="RefSeq" id="WP_025020833.1">
    <property type="nucleotide sequence ID" value="NZ_AZFH01000157.1"/>
</dbReference>
<dbReference type="Proteomes" id="UP000051048">
    <property type="component" value="Unassembled WGS sequence"/>
</dbReference>
<accession>A0A0R1TL42</accession>
<dbReference type="AlphaFoldDB" id="A0A0R1TL42"/>
<name>A0A0R1TL42_9LACO</name>